<comment type="caution">
    <text evidence="4">The sequence shown here is derived from an EMBL/GenBank/DDBJ whole genome shotgun (WGS) entry which is preliminary data.</text>
</comment>
<gene>
    <name evidence="4" type="ORF">PMG25_00340</name>
</gene>
<organism evidence="4 5">
    <name type="scientific">Roseofilum capinflatum BLCC-M114</name>
    <dbReference type="NCBI Taxonomy" id="3022440"/>
    <lineage>
        <taxon>Bacteria</taxon>
        <taxon>Bacillati</taxon>
        <taxon>Cyanobacteriota</taxon>
        <taxon>Cyanophyceae</taxon>
        <taxon>Desertifilales</taxon>
        <taxon>Desertifilaceae</taxon>
        <taxon>Roseofilum</taxon>
        <taxon>Roseofilum capinflatum</taxon>
    </lineage>
</organism>
<evidence type="ECO:0000313" key="5">
    <source>
        <dbReference type="Proteomes" id="UP001235849"/>
    </source>
</evidence>
<dbReference type="InterPro" id="IPR030903">
    <property type="entry name" value="CDPS"/>
</dbReference>
<evidence type="ECO:0000313" key="4">
    <source>
        <dbReference type="EMBL" id="MDJ1172537.1"/>
    </source>
</evidence>
<keyword evidence="5" id="KW-1185">Reference proteome</keyword>
<sequence length="292" mass="33768">MVTHSSNLQMSTTKNLLENLDWNQFTLEQLKQIQSEVGKAIHQKQSSLHSTDRKSSEISNYKASVAKVFPSHLRNSLTDYQRCIFLISLGSKNFIQSNRLTACIQWINQNFQTCTVIIGDSLYRLTLEVRHQSAGETALQEALQAGEEFINQNQHYFESSAQKCQFQFKRTSELERIHNTHFTGYYQQLENLYQNHASFQAMVNRFSQAYLNRGKEIKIDPGKEDKRQETSLANTYCLEESALLACLVEEQDSPFIYPGSIKIFEEISEGLHPEVPDSLQRMIWVSLRLKKK</sequence>
<dbReference type="EMBL" id="JAQOSO010000001">
    <property type="protein sequence ID" value="MDJ1172537.1"/>
    <property type="molecule type" value="Genomic_DNA"/>
</dbReference>
<dbReference type="Proteomes" id="UP001235849">
    <property type="component" value="Unassembled WGS sequence"/>
</dbReference>
<proteinExistence type="inferred from homology"/>
<dbReference type="Gene3D" id="3.40.50.11710">
    <property type="entry name" value="Cyclodipeptide synthase"/>
    <property type="match status" value="1"/>
</dbReference>
<dbReference type="InterPro" id="IPR038622">
    <property type="entry name" value="CDPS_sf"/>
</dbReference>
<evidence type="ECO:0000256" key="2">
    <source>
        <dbReference type="ARBA" id="ARBA00022679"/>
    </source>
</evidence>
<accession>A0ABT7B136</accession>
<evidence type="ECO:0000256" key="3">
    <source>
        <dbReference type="ARBA" id="ARBA00030771"/>
    </source>
</evidence>
<keyword evidence="2" id="KW-0808">Transferase</keyword>
<dbReference type="NCBIfam" id="TIGR04539">
    <property type="entry name" value="tRNA_cyclodipep"/>
    <property type="match status" value="1"/>
</dbReference>
<protein>
    <recommendedName>
        <fullName evidence="3">Cyclodipeptide synthase</fullName>
    </recommendedName>
</protein>
<comment type="similarity">
    <text evidence="1">Belongs to the CDPS family.</text>
</comment>
<evidence type="ECO:0000256" key="1">
    <source>
        <dbReference type="ARBA" id="ARBA00006034"/>
    </source>
</evidence>
<reference evidence="4 5" key="1">
    <citation type="submission" date="2023-01" db="EMBL/GenBank/DDBJ databases">
        <title>Novel diversity within Roseofilum (Cyanobacteria; Desertifilaceae) from marine benthic mats with descriptions of four novel species.</title>
        <authorList>
            <person name="Wang Y."/>
            <person name="Berthold D.E."/>
            <person name="Hu J."/>
            <person name="Lefler F.W."/>
            <person name="Laughinghouse H.D. IV."/>
        </authorList>
    </citation>
    <scope>NUCLEOTIDE SEQUENCE [LARGE SCALE GENOMIC DNA]</scope>
    <source>
        <strain evidence="4 5">BLCC-M114</strain>
    </source>
</reference>
<dbReference type="RefSeq" id="WP_283764925.1">
    <property type="nucleotide sequence ID" value="NZ_JAQOSO010000001.1"/>
</dbReference>
<name>A0ABT7B136_9CYAN</name>